<gene>
    <name evidence="2" type="ORF">BT96DRAFT_1003864</name>
</gene>
<evidence type="ECO:0000313" key="3">
    <source>
        <dbReference type="Proteomes" id="UP000799118"/>
    </source>
</evidence>
<accession>A0A6A4GSR3</accession>
<dbReference type="Proteomes" id="UP000799118">
    <property type="component" value="Unassembled WGS sequence"/>
</dbReference>
<proteinExistence type="predicted"/>
<feature type="region of interest" description="Disordered" evidence="1">
    <location>
        <begin position="59"/>
        <end position="84"/>
    </location>
</feature>
<reference evidence="2" key="1">
    <citation type="journal article" date="2019" name="Environ. Microbiol.">
        <title>Fungal ecological strategies reflected in gene transcription - a case study of two litter decomposers.</title>
        <authorList>
            <person name="Barbi F."/>
            <person name="Kohler A."/>
            <person name="Barry K."/>
            <person name="Baskaran P."/>
            <person name="Daum C."/>
            <person name="Fauchery L."/>
            <person name="Ihrmark K."/>
            <person name="Kuo A."/>
            <person name="LaButti K."/>
            <person name="Lipzen A."/>
            <person name="Morin E."/>
            <person name="Grigoriev I.V."/>
            <person name="Henrissat B."/>
            <person name="Lindahl B."/>
            <person name="Martin F."/>
        </authorList>
    </citation>
    <scope>NUCLEOTIDE SEQUENCE</scope>
    <source>
        <strain evidence="2">JB14</strain>
    </source>
</reference>
<dbReference type="AlphaFoldDB" id="A0A6A4GSR3"/>
<protein>
    <submittedName>
        <fullName evidence="2">Uncharacterized protein</fullName>
    </submittedName>
</protein>
<feature type="compositionally biased region" description="Basic and acidic residues" evidence="1">
    <location>
        <begin position="74"/>
        <end position="84"/>
    </location>
</feature>
<keyword evidence="3" id="KW-1185">Reference proteome</keyword>
<name>A0A6A4GSR3_9AGAR</name>
<evidence type="ECO:0000313" key="2">
    <source>
        <dbReference type="EMBL" id="KAE9388801.1"/>
    </source>
</evidence>
<organism evidence="2 3">
    <name type="scientific">Gymnopus androsaceus JB14</name>
    <dbReference type="NCBI Taxonomy" id="1447944"/>
    <lineage>
        <taxon>Eukaryota</taxon>
        <taxon>Fungi</taxon>
        <taxon>Dikarya</taxon>
        <taxon>Basidiomycota</taxon>
        <taxon>Agaricomycotina</taxon>
        <taxon>Agaricomycetes</taxon>
        <taxon>Agaricomycetidae</taxon>
        <taxon>Agaricales</taxon>
        <taxon>Marasmiineae</taxon>
        <taxon>Omphalotaceae</taxon>
        <taxon>Gymnopus</taxon>
    </lineage>
</organism>
<sequence>MAYAYAFWLNQYTNDGRRSAHREREGIIEGEDDGEHSFDGCPTNETLFCLNTFPLLPNTSNPPQRLRLSPPTHTHTEKVVREQEREFELNPRYLKIADQVRNYSRNINEAGPKRSARVP</sequence>
<dbReference type="EMBL" id="ML769726">
    <property type="protein sequence ID" value="KAE9388801.1"/>
    <property type="molecule type" value="Genomic_DNA"/>
</dbReference>
<evidence type="ECO:0000256" key="1">
    <source>
        <dbReference type="SAM" id="MobiDB-lite"/>
    </source>
</evidence>